<proteinExistence type="predicted"/>
<evidence type="ECO:0000313" key="4">
    <source>
        <dbReference type="EMBL" id="QKD78869.1"/>
    </source>
</evidence>
<reference evidence="4 5" key="1">
    <citation type="submission" date="2020-05" db="EMBL/GenBank/DDBJ databases">
        <title>Actinomyces sp. zg-325.</title>
        <authorList>
            <person name="Yang C."/>
        </authorList>
    </citation>
    <scope>NUCLEOTIDE SEQUENCE [LARGE SCALE GENOMIC DNA]</scope>
    <source>
        <strain evidence="5">zg-325</strain>
    </source>
</reference>
<evidence type="ECO:0000256" key="2">
    <source>
        <dbReference type="SAM" id="Phobius"/>
    </source>
</evidence>
<keyword evidence="2" id="KW-0472">Membrane</keyword>
<name>A0A6M8AWY0_9ACTO</name>
<keyword evidence="2" id="KW-1133">Transmembrane helix</keyword>
<sequence length="158" mass="16572">MSQPDAAQPMNASIATNPPAVGAANPGKGGKQSALGSPRRVRLVVNRIDPWSVLKVSLLLNVAIGIMMVVGAAVVWFMLDSLHVFSQIQDLVSSVVETNSNAFTGVVEYMKFSRAISLSTIIAVVNLILSTALCTLAALLYNIIASLVGGIHLTLADD</sequence>
<protein>
    <submittedName>
        <fullName evidence="4">DUF3566 domain-containing protein</fullName>
    </submittedName>
</protein>
<dbReference type="RefSeq" id="WP_159624305.1">
    <property type="nucleotide sequence ID" value="NZ_CP053642.1"/>
</dbReference>
<dbReference type="Pfam" id="PF12089">
    <property type="entry name" value="DUF3566"/>
    <property type="match status" value="1"/>
</dbReference>
<dbReference type="Proteomes" id="UP000504752">
    <property type="component" value="Chromosome"/>
</dbReference>
<feature type="transmembrane region" description="Helical" evidence="2">
    <location>
        <begin position="58"/>
        <end position="79"/>
    </location>
</feature>
<evidence type="ECO:0000313" key="5">
    <source>
        <dbReference type="Proteomes" id="UP000504752"/>
    </source>
</evidence>
<organism evidence="4 5">
    <name type="scientific">Actinomyces marmotae</name>
    <dbReference type="NCBI Taxonomy" id="2737173"/>
    <lineage>
        <taxon>Bacteria</taxon>
        <taxon>Bacillati</taxon>
        <taxon>Actinomycetota</taxon>
        <taxon>Actinomycetes</taxon>
        <taxon>Actinomycetales</taxon>
        <taxon>Actinomycetaceae</taxon>
        <taxon>Actinomyces</taxon>
    </lineage>
</organism>
<gene>
    <name evidence="4" type="ORF">HPC72_00035</name>
</gene>
<keyword evidence="5" id="KW-1185">Reference proteome</keyword>
<feature type="transmembrane region" description="Helical" evidence="2">
    <location>
        <begin position="120"/>
        <end position="144"/>
    </location>
</feature>
<dbReference type="AlphaFoldDB" id="A0A6M8AWY0"/>
<dbReference type="EMBL" id="CP053642">
    <property type="protein sequence ID" value="QKD78869.1"/>
    <property type="molecule type" value="Genomic_DNA"/>
</dbReference>
<dbReference type="InterPro" id="IPR021949">
    <property type="entry name" value="DUF3566_TM"/>
</dbReference>
<feature type="domain" description="DUF3566" evidence="3">
    <location>
        <begin position="38"/>
        <end position="157"/>
    </location>
</feature>
<evidence type="ECO:0000256" key="1">
    <source>
        <dbReference type="SAM" id="MobiDB-lite"/>
    </source>
</evidence>
<accession>A0A6M8AWY0</accession>
<feature type="region of interest" description="Disordered" evidence="1">
    <location>
        <begin position="1"/>
        <end position="35"/>
    </location>
</feature>
<evidence type="ECO:0000259" key="3">
    <source>
        <dbReference type="Pfam" id="PF12089"/>
    </source>
</evidence>
<dbReference type="KEGG" id="amam:HPC72_00035"/>
<feature type="compositionally biased region" description="Polar residues" evidence="1">
    <location>
        <begin position="1"/>
        <end position="16"/>
    </location>
</feature>
<keyword evidence="2" id="KW-0812">Transmembrane</keyword>